<dbReference type="PRINTS" id="PR01438">
    <property type="entry name" value="UNVRSLSTRESS"/>
</dbReference>
<organism evidence="3 4">
    <name type="scientific">Aequorivita iocasae</name>
    <dbReference type="NCBI Taxonomy" id="2803865"/>
    <lineage>
        <taxon>Bacteria</taxon>
        <taxon>Pseudomonadati</taxon>
        <taxon>Bacteroidota</taxon>
        <taxon>Flavobacteriia</taxon>
        <taxon>Flavobacteriales</taxon>
        <taxon>Flavobacteriaceae</taxon>
        <taxon>Aequorivita</taxon>
    </lineage>
</organism>
<dbReference type="InterPro" id="IPR006015">
    <property type="entry name" value="Universal_stress_UspA"/>
</dbReference>
<dbReference type="PANTHER" id="PTHR46268:SF6">
    <property type="entry name" value="UNIVERSAL STRESS PROTEIN UP12"/>
    <property type="match status" value="1"/>
</dbReference>
<evidence type="ECO:0000256" key="1">
    <source>
        <dbReference type="ARBA" id="ARBA00008791"/>
    </source>
</evidence>
<dbReference type="EMBL" id="CP068439">
    <property type="protein sequence ID" value="QQX76163.1"/>
    <property type="molecule type" value="Genomic_DNA"/>
</dbReference>
<dbReference type="Proteomes" id="UP000629420">
    <property type="component" value="Chromosome"/>
</dbReference>
<evidence type="ECO:0000259" key="2">
    <source>
        <dbReference type="Pfam" id="PF00582"/>
    </source>
</evidence>
<dbReference type="RefSeq" id="WP_202335973.1">
    <property type="nucleotide sequence ID" value="NZ_CP068439.1"/>
</dbReference>
<keyword evidence="4" id="KW-1185">Reference proteome</keyword>
<feature type="domain" description="UspA" evidence="2">
    <location>
        <begin position="1"/>
        <end position="146"/>
    </location>
</feature>
<dbReference type="CDD" id="cd00293">
    <property type="entry name" value="USP-like"/>
    <property type="match status" value="1"/>
</dbReference>
<dbReference type="InterPro" id="IPR006016">
    <property type="entry name" value="UspA"/>
</dbReference>
<gene>
    <name evidence="3" type="ORF">JK629_12600</name>
</gene>
<accession>A0ABX7DRI4</accession>
<reference evidence="3 4" key="1">
    <citation type="submission" date="2021-01" db="EMBL/GenBank/DDBJ databases">
        <title>Aequorivita sp. strain KX20305, a bacterium isolated from the sediment collected at a cold seep field in South China Sea.</title>
        <authorList>
            <person name="Zhang H."/>
            <person name="Li C."/>
        </authorList>
    </citation>
    <scope>NUCLEOTIDE SEQUENCE [LARGE SCALE GENOMIC DNA]</scope>
    <source>
        <strain evidence="3 4">KX20305</strain>
    </source>
</reference>
<name>A0ABX7DRI4_9FLAO</name>
<dbReference type="PANTHER" id="PTHR46268">
    <property type="entry name" value="STRESS RESPONSE PROTEIN NHAX"/>
    <property type="match status" value="1"/>
</dbReference>
<evidence type="ECO:0000313" key="4">
    <source>
        <dbReference type="Proteomes" id="UP000629420"/>
    </source>
</evidence>
<dbReference type="Gene3D" id="3.40.50.12370">
    <property type="match status" value="1"/>
</dbReference>
<protein>
    <submittedName>
        <fullName evidence="3">Universal stress protein</fullName>
    </submittedName>
</protein>
<evidence type="ECO:0000313" key="3">
    <source>
        <dbReference type="EMBL" id="QQX76163.1"/>
    </source>
</evidence>
<dbReference type="Pfam" id="PF00582">
    <property type="entry name" value="Usp"/>
    <property type="match status" value="1"/>
</dbReference>
<dbReference type="SUPFAM" id="SSF52402">
    <property type="entry name" value="Adenine nucleotide alpha hydrolases-like"/>
    <property type="match status" value="2"/>
</dbReference>
<proteinExistence type="inferred from homology"/>
<comment type="similarity">
    <text evidence="1">Belongs to the universal stress protein A family.</text>
</comment>
<sequence>MKNILLPTDFSNNAFNAMEYAVNLFKDEECTFHLLNTYTPIAYNVATVADSYSTMMIEEITRKNSENGLEEIANQLMEKYNNPKHVFVKHAALNLFISEVSAMVEEHMVDLIIMGTKGATGAKEIFLGTNTLRTIKNAKCAVIAVPEDFSYEAPKEILFTTDFNFSLENKFLPLLKSICTKHISRLNILNIYWGEPLTAEQEKVKADLDVYFKNSAHLFHITKYANLVEAVVEFQIKFKINFMVMIHNRHSFFENLLFTPVIKRLVCHTSVPFMVIPAHSQARNE</sequence>